<protein>
    <submittedName>
        <fullName evidence="3">Uncharacterized protein</fullName>
    </submittedName>
</protein>
<sequence>MEFVKSKYMADAYVPKRYLADFEKANSREKIRIILRASRAFGNPGDMKLFLSSIGFVVITYFGLITLYNALAKGLQTGATASQTACTPEISIEQIKVIGALAFAGAFVAAVRIFLKGLAVFDLSAYTFMRQTIEMLASILMVIFAFKAIPHPFQSIQNTVVPADQVMLCTEIAWYWYALAPSLALLPESSSNFLFTRVQAILTWIKRDDDRFAAATRVVPLDAIEGIDYFIRFRLEECGIQDVQNLATYNPILLSIECPYNIYETVDWIGQAQLCHIVGLDRFLLLREMHVRTIFDLERATDFGSPDEDEDKRCKCTPRDDEATSSCGQAKPNSDTKRDEGSPDEFDTIYAGILFAATATMRDVSRISGVSPLRIENNKFVAGTVDDYCLWARELIGKDEATTKACIEHLMAWISDDLHVRRLRRIWQEMTDNLGGRSERLGNKPKKNGCPCNERDCSKKPSVENDASKLDDTGSSPIADQGRLPNAGGGSVETDTPTQA</sequence>
<feature type="transmembrane region" description="Helical" evidence="2">
    <location>
        <begin position="135"/>
        <end position="153"/>
    </location>
</feature>
<feature type="compositionally biased region" description="Polar residues" evidence="1">
    <location>
        <begin position="324"/>
        <end position="333"/>
    </location>
</feature>
<feature type="compositionally biased region" description="Basic and acidic residues" evidence="1">
    <location>
        <begin position="453"/>
        <end position="472"/>
    </location>
</feature>
<gene>
    <name evidence="3" type="ORF">NGAL_HAMBI1189_48410</name>
</gene>
<feature type="compositionally biased region" description="Basic and acidic residues" evidence="1">
    <location>
        <begin position="311"/>
        <end position="322"/>
    </location>
</feature>
<keyword evidence="2" id="KW-1133">Transmembrane helix</keyword>
<keyword evidence="2" id="KW-0472">Membrane</keyword>
<keyword evidence="2" id="KW-0812">Transmembrane</keyword>
<organism evidence="3 4">
    <name type="scientific">Neorhizobium galegae bv. officinalis</name>
    <dbReference type="NCBI Taxonomy" id="323656"/>
    <lineage>
        <taxon>Bacteria</taxon>
        <taxon>Pseudomonadati</taxon>
        <taxon>Pseudomonadota</taxon>
        <taxon>Alphaproteobacteria</taxon>
        <taxon>Hyphomicrobiales</taxon>
        <taxon>Rhizobiaceae</taxon>
        <taxon>Rhizobium/Agrobacterium group</taxon>
        <taxon>Neorhizobium</taxon>
    </lineage>
</organism>
<dbReference type="EMBL" id="CCRK01000015">
    <property type="protein sequence ID" value="CDZ53135.1"/>
    <property type="molecule type" value="Genomic_DNA"/>
</dbReference>
<reference evidence="3 4" key="1">
    <citation type="submission" date="2014-08" db="EMBL/GenBank/DDBJ databases">
        <authorList>
            <person name="Chen Y.-H."/>
        </authorList>
    </citation>
    <scope>NUCLEOTIDE SEQUENCE [LARGE SCALE GENOMIC DNA]</scope>
</reference>
<dbReference type="AlphaFoldDB" id="A0A0T7H0T4"/>
<evidence type="ECO:0000313" key="4">
    <source>
        <dbReference type="Proteomes" id="UP000039660"/>
    </source>
</evidence>
<feature type="transmembrane region" description="Helical" evidence="2">
    <location>
        <begin position="49"/>
        <end position="71"/>
    </location>
</feature>
<name>A0A0T7H0T4_NEOGA</name>
<feature type="region of interest" description="Disordered" evidence="1">
    <location>
        <begin position="303"/>
        <end position="344"/>
    </location>
</feature>
<feature type="transmembrane region" description="Helical" evidence="2">
    <location>
        <begin position="97"/>
        <end position="115"/>
    </location>
</feature>
<proteinExistence type="predicted"/>
<dbReference type="Proteomes" id="UP000039660">
    <property type="component" value="Unassembled WGS sequence"/>
</dbReference>
<evidence type="ECO:0000313" key="3">
    <source>
        <dbReference type="EMBL" id="CDZ53135.1"/>
    </source>
</evidence>
<evidence type="ECO:0000256" key="1">
    <source>
        <dbReference type="SAM" id="MobiDB-lite"/>
    </source>
</evidence>
<accession>A0A0T7H0T4</accession>
<evidence type="ECO:0000256" key="2">
    <source>
        <dbReference type="SAM" id="Phobius"/>
    </source>
</evidence>
<feature type="region of interest" description="Disordered" evidence="1">
    <location>
        <begin position="435"/>
        <end position="500"/>
    </location>
</feature>